<dbReference type="PANTHER" id="PTHR46577">
    <property type="entry name" value="HTH-TYPE TRANSCRIPTIONAL REGULATORY PROTEIN GABR"/>
    <property type="match status" value="1"/>
</dbReference>
<accession>A0A1A6C4I6</accession>
<dbReference type="InterPro" id="IPR015422">
    <property type="entry name" value="PyrdxlP-dep_Trfase_small"/>
</dbReference>
<dbReference type="InterPro" id="IPR015424">
    <property type="entry name" value="PyrdxlP-dep_Trfase"/>
</dbReference>
<dbReference type="InterPro" id="IPR036388">
    <property type="entry name" value="WH-like_DNA-bd_sf"/>
</dbReference>
<keyword evidence="7" id="KW-0804">Transcription</keyword>
<dbReference type="CDD" id="cd00609">
    <property type="entry name" value="AAT_like"/>
    <property type="match status" value="1"/>
</dbReference>
<gene>
    <name evidence="9" type="ORF">Thpro_021804</name>
</gene>
<keyword evidence="3" id="KW-0808">Transferase</keyword>
<dbReference type="SMART" id="SM00345">
    <property type="entry name" value="HTH_GNTR"/>
    <property type="match status" value="1"/>
</dbReference>
<dbReference type="GO" id="GO:0003677">
    <property type="term" value="F:DNA binding"/>
    <property type="evidence" value="ECO:0007669"/>
    <property type="project" value="UniProtKB-KW"/>
</dbReference>
<evidence type="ECO:0000259" key="8">
    <source>
        <dbReference type="PROSITE" id="PS50949"/>
    </source>
</evidence>
<dbReference type="OrthoDB" id="9804020at2"/>
<keyword evidence="2" id="KW-0032">Aminotransferase</keyword>
<dbReference type="Gene3D" id="3.40.640.10">
    <property type="entry name" value="Type I PLP-dependent aspartate aminotransferase-like (Major domain)"/>
    <property type="match status" value="1"/>
</dbReference>
<evidence type="ECO:0000313" key="10">
    <source>
        <dbReference type="Proteomes" id="UP000029273"/>
    </source>
</evidence>
<comment type="caution">
    <text evidence="9">The sequence shown here is derived from an EMBL/GenBank/DDBJ whole genome shotgun (WGS) entry which is preliminary data.</text>
</comment>
<dbReference type="STRING" id="160660.BJI67_00665"/>
<evidence type="ECO:0000256" key="1">
    <source>
        <dbReference type="ARBA" id="ARBA00005384"/>
    </source>
</evidence>
<keyword evidence="4" id="KW-0663">Pyridoxal phosphate</keyword>
<dbReference type="AlphaFoldDB" id="A0A1A6C4I6"/>
<name>A0A1A6C4I6_9GAMM</name>
<evidence type="ECO:0000256" key="5">
    <source>
        <dbReference type="ARBA" id="ARBA00023015"/>
    </source>
</evidence>
<dbReference type="Proteomes" id="UP000029273">
    <property type="component" value="Unassembled WGS sequence"/>
</dbReference>
<evidence type="ECO:0000256" key="2">
    <source>
        <dbReference type="ARBA" id="ARBA00022576"/>
    </source>
</evidence>
<keyword evidence="5" id="KW-0805">Transcription regulation</keyword>
<dbReference type="EMBL" id="JQSG02000003">
    <property type="protein sequence ID" value="OBS09476.1"/>
    <property type="molecule type" value="Genomic_DNA"/>
</dbReference>
<dbReference type="PROSITE" id="PS50949">
    <property type="entry name" value="HTH_GNTR"/>
    <property type="match status" value="1"/>
</dbReference>
<evidence type="ECO:0000256" key="7">
    <source>
        <dbReference type="ARBA" id="ARBA00023163"/>
    </source>
</evidence>
<evidence type="ECO:0000313" key="9">
    <source>
        <dbReference type="EMBL" id="OBS09476.1"/>
    </source>
</evidence>
<dbReference type="GO" id="GO:0008483">
    <property type="term" value="F:transaminase activity"/>
    <property type="evidence" value="ECO:0007669"/>
    <property type="project" value="UniProtKB-KW"/>
</dbReference>
<evidence type="ECO:0000256" key="6">
    <source>
        <dbReference type="ARBA" id="ARBA00023125"/>
    </source>
</evidence>
<dbReference type="InterPro" id="IPR004839">
    <property type="entry name" value="Aminotransferase_I/II_large"/>
</dbReference>
<dbReference type="CDD" id="cd07377">
    <property type="entry name" value="WHTH_GntR"/>
    <property type="match status" value="1"/>
</dbReference>
<proteinExistence type="inferred from homology"/>
<dbReference type="Gene3D" id="3.90.1150.10">
    <property type="entry name" value="Aspartate Aminotransferase, domain 1"/>
    <property type="match status" value="1"/>
</dbReference>
<organism evidence="9 10">
    <name type="scientific">Acidihalobacter prosperus</name>
    <dbReference type="NCBI Taxonomy" id="160660"/>
    <lineage>
        <taxon>Bacteria</taxon>
        <taxon>Pseudomonadati</taxon>
        <taxon>Pseudomonadota</taxon>
        <taxon>Gammaproteobacteria</taxon>
        <taxon>Chromatiales</taxon>
        <taxon>Ectothiorhodospiraceae</taxon>
        <taxon>Acidihalobacter</taxon>
    </lineage>
</organism>
<dbReference type="Pfam" id="PF00155">
    <property type="entry name" value="Aminotran_1_2"/>
    <property type="match status" value="1"/>
</dbReference>
<feature type="domain" description="HTH gntR-type" evidence="8">
    <location>
        <begin position="7"/>
        <end position="75"/>
    </location>
</feature>
<dbReference type="Gene3D" id="1.10.10.10">
    <property type="entry name" value="Winged helix-like DNA-binding domain superfamily/Winged helix DNA-binding domain"/>
    <property type="match status" value="1"/>
</dbReference>
<dbReference type="GO" id="GO:0030170">
    <property type="term" value="F:pyridoxal phosphate binding"/>
    <property type="evidence" value="ECO:0007669"/>
    <property type="project" value="InterPro"/>
</dbReference>
<dbReference type="RefSeq" id="WP_065089525.1">
    <property type="nucleotide sequence ID" value="NZ_JQSG02000003.1"/>
</dbReference>
<dbReference type="InterPro" id="IPR051446">
    <property type="entry name" value="HTH_trans_reg/aminotransferase"/>
</dbReference>
<evidence type="ECO:0000256" key="4">
    <source>
        <dbReference type="ARBA" id="ARBA00022898"/>
    </source>
</evidence>
<dbReference type="PANTHER" id="PTHR46577:SF2">
    <property type="entry name" value="TRANSCRIPTIONAL REGULATORY PROTEIN"/>
    <property type="match status" value="1"/>
</dbReference>
<sequence length="478" mass="52033">MSASVPGVLYQRVAAQIAERIERMQYAPGERLPGVRKLSRQFGVSVGTVVQAQQLLEDQGRIEARPRAGHFVRARTALPSPPSPSRPQSRPTLVSGQAMALRLVQATHEPGVVSFGAAVPAEGFLPVQAERAALRRTMAHYAERATAYAFPPGVPELRVQIARRMAEAGCAVDPDEVIVTSGCQEALTLALRATTAPGDVVAIESPTFYGLLQVIESLGLKALEVPTDPERGISLEALQVVLERWPVKACVLVANHSNPLGYCMPVERKHALLELLGAHDVPLIEDDIWGDLGFGHERPPAVLAGDRDGRVLYCSSFSKTLSPGLRVGWIVPGRYREPVSYYKYVSNLATATLPQLAVAELLAQGGYERHLRRVRGEYATHVARLSDAVAEYFPPGTRMTRPQGGCVLWVELPHAIDSLALHERARARRISIAPGPMFSATGRYRSFIRLNAALPWGRAVEQAVFILGDLARQLAEEA</sequence>
<keyword evidence="10" id="KW-1185">Reference proteome</keyword>
<dbReference type="SUPFAM" id="SSF46785">
    <property type="entry name" value="Winged helix' DNA-binding domain"/>
    <property type="match status" value="1"/>
</dbReference>
<reference evidence="9 10" key="1">
    <citation type="journal article" date="2014" name="Genome Announc.">
        <title>Draft Genome Sequence of the Iron-Oxidizing, Acidophilic, and Halotolerant 'Thiobacillus prosperus' Type Strain DSM 5130.</title>
        <authorList>
            <person name="Ossandon F.J."/>
            <person name="Cardenas J.P."/>
            <person name="Corbett M."/>
            <person name="Quatrini R."/>
            <person name="Holmes D.S."/>
            <person name="Watkin E."/>
        </authorList>
    </citation>
    <scope>NUCLEOTIDE SEQUENCE [LARGE SCALE GENOMIC DNA]</scope>
    <source>
        <strain evidence="9 10">DSM 5130</strain>
    </source>
</reference>
<keyword evidence="6" id="KW-0238">DNA-binding</keyword>
<dbReference type="Pfam" id="PF00392">
    <property type="entry name" value="GntR"/>
    <property type="match status" value="1"/>
</dbReference>
<evidence type="ECO:0000256" key="3">
    <source>
        <dbReference type="ARBA" id="ARBA00022679"/>
    </source>
</evidence>
<dbReference type="InterPro" id="IPR000524">
    <property type="entry name" value="Tscrpt_reg_HTH_GntR"/>
</dbReference>
<dbReference type="InterPro" id="IPR036390">
    <property type="entry name" value="WH_DNA-bd_sf"/>
</dbReference>
<dbReference type="InterPro" id="IPR015421">
    <property type="entry name" value="PyrdxlP-dep_Trfase_major"/>
</dbReference>
<protein>
    <recommendedName>
        <fullName evidence="8">HTH gntR-type domain-containing protein</fullName>
    </recommendedName>
</protein>
<dbReference type="FunFam" id="3.40.640.10:FF:000023">
    <property type="entry name" value="Transcriptional regulator, GntR family"/>
    <property type="match status" value="1"/>
</dbReference>
<dbReference type="SUPFAM" id="SSF53383">
    <property type="entry name" value="PLP-dependent transferases"/>
    <property type="match status" value="1"/>
</dbReference>
<dbReference type="GO" id="GO:0003700">
    <property type="term" value="F:DNA-binding transcription factor activity"/>
    <property type="evidence" value="ECO:0007669"/>
    <property type="project" value="InterPro"/>
</dbReference>
<comment type="similarity">
    <text evidence="1">In the C-terminal section; belongs to the class-I pyridoxal-phosphate-dependent aminotransferase family.</text>
</comment>